<dbReference type="Proteomes" id="UP001162834">
    <property type="component" value="Chromosome"/>
</dbReference>
<keyword evidence="4" id="KW-1185">Reference proteome</keyword>
<proteinExistence type="predicted"/>
<evidence type="ECO:0000259" key="1">
    <source>
        <dbReference type="Pfam" id="PF01643"/>
    </source>
</evidence>
<protein>
    <recommendedName>
        <fullName evidence="5">Acyl-ACP thioesterase</fullName>
    </recommendedName>
</protein>
<dbReference type="Pfam" id="PF20791">
    <property type="entry name" value="Acyl-ACP_TE_C"/>
    <property type="match status" value="1"/>
</dbReference>
<dbReference type="Pfam" id="PF01643">
    <property type="entry name" value="Acyl-ACP_TE"/>
    <property type="match status" value="1"/>
</dbReference>
<name>A0A9E6Y1T4_9ACTN</name>
<dbReference type="InterPro" id="IPR029069">
    <property type="entry name" value="HotDog_dom_sf"/>
</dbReference>
<dbReference type="InterPro" id="IPR002864">
    <property type="entry name" value="Acyl-ACP_thioesterase_NHD"/>
</dbReference>
<evidence type="ECO:0000313" key="4">
    <source>
        <dbReference type="Proteomes" id="UP001162834"/>
    </source>
</evidence>
<accession>A0A9E6Y1T4</accession>
<evidence type="ECO:0000313" key="3">
    <source>
        <dbReference type="EMBL" id="UGS38627.1"/>
    </source>
</evidence>
<gene>
    <name evidence="3" type="ORF">DSM104329_05057</name>
</gene>
<sequence>MADVSREPGDVLVAVPERGRVFTGSARGRLGDVTPAGRVRMDTLARWLQDVAYDDVAHAGLAEAGSWVVRRTRLLVRRFPRFDEPVTLHTFCSGIGPRWAQRRTSLRGEGGAEVEADALWIFLDWETLLPARFDDRFLDVYGEAAAGRRAARARARHPSPPDGARRFDWRFRASDTDLADHVNNAAYWEVLEERLALGDEPAELDAEIEYRDPAQPGPARVAHDGDMLWITNSDGVILASIAAGGTAAA</sequence>
<evidence type="ECO:0008006" key="5">
    <source>
        <dbReference type="Google" id="ProtNLM"/>
    </source>
</evidence>
<organism evidence="3 4">
    <name type="scientific">Capillimicrobium parvum</name>
    <dbReference type="NCBI Taxonomy" id="2884022"/>
    <lineage>
        <taxon>Bacteria</taxon>
        <taxon>Bacillati</taxon>
        <taxon>Actinomycetota</taxon>
        <taxon>Thermoleophilia</taxon>
        <taxon>Solirubrobacterales</taxon>
        <taxon>Capillimicrobiaceae</taxon>
        <taxon>Capillimicrobium</taxon>
    </lineage>
</organism>
<feature type="domain" description="Acyl-ACP thioesterase-like C-terminal" evidence="2">
    <location>
        <begin position="168"/>
        <end position="214"/>
    </location>
</feature>
<dbReference type="Gene3D" id="3.10.129.10">
    <property type="entry name" value="Hotdog Thioesterase"/>
    <property type="match status" value="1"/>
</dbReference>
<dbReference type="InterPro" id="IPR049427">
    <property type="entry name" value="Acyl-ACP_TE_C"/>
</dbReference>
<evidence type="ECO:0000259" key="2">
    <source>
        <dbReference type="Pfam" id="PF20791"/>
    </source>
</evidence>
<dbReference type="SUPFAM" id="SSF54637">
    <property type="entry name" value="Thioesterase/thiol ester dehydrase-isomerase"/>
    <property type="match status" value="2"/>
</dbReference>
<dbReference type="AlphaFoldDB" id="A0A9E6Y1T4"/>
<reference evidence="3" key="1">
    <citation type="journal article" date="2022" name="Int. J. Syst. Evol. Microbiol.">
        <title>Pseudomonas aegrilactucae sp. nov. and Pseudomonas morbosilactucae sp. nov., pathogens causing bacterial rot of lettuce in Japan.</title>
        <authorList>
            <person name="Sawada H."/>
            <person name="Fujikawa T."/>
            <person name="Satou M."/>
        </authorList>
    </citation>
    <scope>NUCLEOTIDE SEQUENCE</scope>
    <source>
        <strain evidence="3">0166_1</strain>
    </source>
</reference>
<feature type="domain" description="Acyl-ACP thioesterase N-terminal hotdog" evidence="1">
    <location>
        <begin position="29"/>
        <end position="140"/>
    </location>
</feature>
<dbReference type="GO" id="GO:0016790">
    <property type="term" value="F:thiolester hydrolase activity"/>
    <property type="evidence" value="ECO:0007669"/>
    <property type="project" value="InterPro"/>
</dbReference>
<dbReference type="EMBL" id="CP087164">
    <property type="protein sequence ID" value="UGS38627.1"/>
    <property type="molecule type" value="Genomic_DNA"/>
</dbReference>
<dbReference type="GO" id="GO:0006633">
    <property type="term" value="P:fatty acid biosynthetic process"/>
    <property type="evidence" value="ECO:0007669"/>
    <property type="project" value="InterPro"/>
</dbReference>
<dbReference type="KEGG" id="sbae:DSM104329_05057"/>